<dbReference type="Proteomes" id="UP001500843">
    <property type="component" value="Unassembled WGS sequence"/>
</dbReference>
<dbReference type="RefSeq" id="WP_253867190.1">
    <property type="nucleotide sequence ID" value="NZ_BAABHM010000011.1"/>
</dbReference>
<keyword evidence="2" id="KW-1185">Reference proteome</keyword>
<accession>A0ABP8X4R7</accession>
<evidence type="ECO:0000313" key="2">
    <source>
        <dbReference type="Proteomes" id="UP001500843"/>
    </source>
</evidence>
<protein>
    <submittedName>
        <fullName evidence="1">Uncharacterized protein</fullName>
    </submittedName>
</protein>
<sequence>MGDGIAAGVNVKVTGVSSTERGAEGVVKAIRQGWTGKEAVVVAPGVLRPREFTVPVADLSRA</sequence>
<dbReference type="EMBL" id="BAABHM010000011">
    <property type="protein sequence ID" value="GAA4700771.1"/>
    <property type="molecule type" value="Genomic_DNA"/>
</dbReference>
<proteinExistence type="predicted"/>
<comment type="caution">
    <text evidence="1">The sequence shown here is derived from an EMBL/GenBank/DDBJ whole genome shotgun (WGS) entry which is preliminary data.</text>
</comment>
<name>A0ABP8X4R7_9MICO</name>
<evidence type="ECO:0000313" key="1">
    <source>
        <dbReference type="EMBL" id="GAA4700771.1"/>
    </source>
</evidence>
<gene>
    <name evidence="1" type="ORF">GCM10023198_22110</name>
</gene>
<reference evidence="2" key="1">
    <citation type="journal article" date="2019" name="Int. J. Syst. Evol. Microbiol.">
        <title>The Global Catalogue of Microorganisms (GCM) 10K type strain sequencing project: providing services to taxonomists for standard genome sequencing and annotation.</title>
        <authorList>
            <consortium name="The Broad Institute Genomics Platform"/>
            <consortium name="The Broad Institute Genome Sequencing Center for Infectious Disease"/>
            <person name="Wu L."/>
            <person name="Ma J."/>
        </authorList>
    </citation>
    <scope>NUCLEOTIDE SEQUENCE [LARGE SCALE GENOMIC DNA]</scope>
    <source>
        <strain evidence="2">JCM 17975</strain>
    </source>
</reference>
<organism evidence="1 2">
    <name type="scientific">Promicromonospora umidemergens</name>
    <dbReference type="NCBI Taxonomy" id="629679"/>
    <lineage>
        <taxon>Bacteria</taxon>
        <taxon>Bacillati</taxon>
        <taxon>Actinomycetota</taxon>
        <taxon>Actinomycetes</taxon>
        <taxon>Micrococcales</taxon>
        <taxon>Promicromonosporaceae</taxon>
        <taxon>Promicromonospora</taxon>
    </lineage>
</organism>